<dbReference type="GO" id="GO:0004692">
    <property type="term" value="F:cGMP-dependent protein kinase activity"/>
    <property type="evidence" value="ECO:0007669"/>
    <property type="project" value="UniProtKB-EC"/>
</dbReference>
<dbReference type="InterPro" id="IPR000719">
    <property type="entry name" value="Prot_kinase_dom"/>
</dbReference>
<protein>
    <recommendedName>
        <fullName evidence="2">cGMP-dependent protein kinase</fullName>
        <ecNumber evidence="2">2.7.11.12</ecNumber>
    </recommendedName>
</protein>
<dbReference type="Gene3D" id="3.30.200.20">
    <property type="entry name" value="Phosphorylase Kinase, domain 1"/>
    <property type="match status" value="1"/>
</dbReference>
<evidence type="ECO:0000256" key="9">
    <source>
        <dbReference type="ARBA" id="ARBA00022992"/>
    </source>
</evidence>
<dbReference type="PROSITE" id="PS00889">
    <property type="entry name" value="CNMP_BINDING_2"/>
    <property type="match status" value="1"/>
</dbReference>
<feature type="compositionally biased region" description="Polar residues" evidence="13">
    <location>
        <begin position="19"/>
        <end position="31"/>
    </location>
</feature>
<evidence type="ECO:0000313" key="17">
    <source>
        <dbReference type="EMBL" id="CAJ1930443.1"/>
    </source>
</evidence>
<feature type="domain" description="Cyclic nucleotide-binding" evidence="15">
    <location>
        <begin position="252"/>
        <end position="357"/>
    </location>
</feature>
<dbReference type="SUPFAM" id="SSF51206">
    <property type="entry name" value="cAMP-binding domain-like"/>
    <property type="match status" value="3"/>
</dbReference>
<name>A0AAD2CIR2_9STRA</name>
<feature type="binding site" evidence="12">
    <location>
        <position position="547"/>
    </location>
    <ligand>
        <name>ATP</name>
        <dbReference type="ChEBI" id="CHEBI:30616"/>
    </ligand>
</feature>
<evidence type="ECO:0000256" key="3">
    <source>
        <dbReference type="ARBA" id="ARBA00022527"/>
    </source>
</evidence>
<keyword evidence="6 12" id="KW-0547">Nucleotide-binding</keyword>
<accession>A0AAD2CIR2</accession>
<comment type="caution">
    <text evidence="17">The sequence shown here is derived from an EMBL/GenBank/DDBJ whole genome shotgun (WGS) entry which is preliminary data.</text>
</comment>
<evidence type="ECO:0000256" key="8">
    <source>
        <dbReference type="ARBA" id="ARBA00022840"/>
    </source>
</evidence>
<keyword evidence="4" id="KW-0140">cGMP</keyword>
<evidence type="ECO:0000256" key="6">
    <source>
        <dbReference type="ARBA" id="ARBA00022741"/>
    </source>
</evidence>
<evidence type="ECO:0000313" key="18">
    <source>
        <dbReference type="Proteomes" id="UP001295423"/>
    </source>
</evidence>
<dbReference type="Pfam" id="PF00069">
    <property type="entry name" value="Pkinase"/>
    <property type="match status" value="1"/>
</dbReference>
<evidence type="ECO:0000256" key="12">
    <source>
        <dbReference type="PROSITE-ProRule" id="PRU10141"/>
    </source>
</evidence>
<dbReference type="InterPro" id="IPR000961">
    <property type="entry name" value="AGC-kinase_C"/>
</dbReference>
<dbReference type="SMART" id="SM00220">
    <property type="entry name" value="S_TKc"/>
    <property type="match status" value="1"/>
</dbReference>
<dbReference type="PROSITE" id="PS00108">
    <property type="entry name" value="PROTEIN_KINASE_ST"/>
    <property type="match status" value="1"/>
</dbReference>
<sequence length="836" mass="93093">MGCGSSKPETASAAVVDGSKNSGKDASSPKSNLRESEIIRQIQADSTPDLLGAHGKNARPLMNNATSKPQLVSQLKETTAVKLAKGADRGAGVHHLKNVFAAPLEDLNSFQAPVFPKGQAERSFIHEALEQNFVFSALSDREMKTIIDAFESCKIQQGDTLIRQGDIGDFFYIMRAGKVRFELGGNVVGYATKGKSFGELALLYTSPRAASVIAETPTTVYRVDQKTFRYIMQSQTLQAEGDKKNLLQGITFLQDLDASDLNKLVHTMTPRKFEEGEYIVIKGEEGDTFYVIQEGQISVKNITIGSRDYEDQVLGPGDYFGERALLAKEPRSADCVANTNGIALTIDKETFEKVVGKLAMLMVKSEDRRKLAALRIFQTSKISQPTLAALASEFRDKKFSGEKAIVREGEKTTAALYFVRKGKVRLQSADGERDTIIDEGGYFGEDMLEVDVGGLKKSSRTVAKYTVTTFSDGLVAGVLSISDCRKIFDTTRLSSGKSEKRLDTGELDIDLDQLVKHGILGAGTFGQVWLVTNSASPEGRTKPYALKIQSKHELIQNHQAKGVIQEKNLLKEVRHPFVINLVQTYQDKQYLYLLLGVVQGGELFSLMHQTTYDGMSEKDAKFYGSAVLEGLSHIHRQQILYRDLKAENVLIDSTGYPVIVDFGFAKYVPTKTYTLCGTPLYLAPEVILNRGHDKGADHWSYGVLLFEMIAGYTPFFDDGMDQITLFRRICKAQYQFPPAGVMSMEVEDLLQRFFVLDPAKRLGSLSRGINEIYAHLWYDSVDFGAIRHKEIKAPWIPELKDPLDKSNFENWDHLEDKTLKTHPALTPEQQKIFEDY</sequence>
<evidence type="ECO:0000256" key="5">
    <source>
        <dbReference type="ARBA" id="ARBA00022679"/>
    </source>
</evidence>
<feature type="domain" description="Cyclic nucleotide-binding" evidence="15">
    <location>
        <begin position="134"/>
        <end position="249"/>
    </location>
</feature>
<dbReference type="AlphaFoldDB" id="A0AAD2CIR2"/>
<dbReference type="InterPro" id="IPR017441">
    <property type="entry name" value="Protein_kinase_ATP_BS"/>
</dbReference>
<dbReference type="GO" id="GO:0030553">
    <property type="term" value="F:cGMP binding"/>
    <property type="evidence" value="ECO:0007669"/>
    <property type="project" value="UniProtKB-KW"/>
</dbReference>
<organism evidence="17 18">
    <name type="scientific">Cylindrotheca closterium</name>
    <dbReference type="NCBI Taxonomy" id="2856"/>
    <lineage>
        <taxon>Eukaryota</taxon>
        <taxon>Sar</taxon>
        <taxon>Stramenopiles</taxon>
        <taxon>Ochrophyta</taxon>
        <taxon>Bacillariophyta</taxon>
        <taxon>Bacillariophyceae</taxon>
        <taxon>Bacillariophycidae</taxon>
        <taxon>Bacillariales</taxon>
        <taxon>Bacillariaceae</taxon>
        <taxon>Cylindrotheca</taxon>
    </lineage>
</organism>
<dbReference type="Gene3D" id="2.60.120.10">
    <property type="entry name" value="Jelly Rolls"/>
    <property type="match status" value="3"/>
</dbReference>
<dbReference type="Gene3D" id="1.10.510.10">
    <property type="entry name" value="Transferase(Phosphotransferase) domain 1"/>
    <property type="match status" value="1"/>
</dbReference>
<feature type="domain" description="Cyclic nucleotide-binding" evidence="15">
    <location>
        <begin position="416"/>
        <end position="464"/>
    </location>
</feature>
<evidence type="ECO:0000256" key="1">
    <source>
        <dbReference type="ARBA" id="ARBA00006352"/>
    </source>
</evidence>
<reference evidence="17" key="1">
    <citation type="submission" date="2023-08" db="EMBL/GenBank/DDBJ databases">
        <authorList>
            <person name="Audoor S."/>
            <person name="Bilcke G."/>
        </authorList>
    </citation>
    <scope>NUCLEOTIDE SEQUENCE</scope>
</reference>
<feature type="region of interest" description="Disordered" evidence="13">
    <location>
        <begin position="1"/>
        <end position="35"/>
    </location>
</feature>
<dbReference type="InterPro" id="IPR000595">
    <property type="entry name" value="cNMP-bd_dom"/>
</dbReference>
<dbReference type="InterPro" id="IPR018490">
    <property type="entry name" value="cNMP-bd_dom_sf"/>
</dbReference>
<evidence type="ECO:0000256" key="7">
    <source>
        <dbReference type="ARBA" id="ARBA00022777"/>
    </source>
</evidence>
<evidence type="ECO:0000256" key="10">
    <source>
        <dbReference type="ARBA" id="ARBA00047298"/>
    </source>
</evidence>
<dbReference type="SMART" id="SM00100">
    <property type="entry name" value="cNMP"/>
    <property type="match status" value="3"/>
</dbReference>
<evidence type="ECO:0000256" key="4">
    <source>
        <dbReference type="ARBA" id="ARBA00022535"/>
    </source>
</evidence>
<evidence type="ECO:0000259" key="14">
    <source>
        <dbReference type="PROSITE" id="PS50011"/>
    </source>
</evidence>
<evidence type="ECO:0000256" key="2">
    <source>
        <dbReference type="ARBA" id="ARBA00012428"/>
    </source>
</evidence>
<evidence type="ECO:0000259" key="15">
    <source>
        <dbReference type="PROSITE" id="PS50042"/>
    </source>
</evidence>
<dbReference type="InterPro" id="IPR014710">
    <property type="entry name" value="RmlC-like_jellyroll"/>
</dbReference>
<comment type="catalytic activity">
    <reaction evidence="11">
        <text>L-seryl-[protein] + ATP = O-phospho-L-seryl-[protein] + ADP + H(+)</text>
        <dbReference type="Rhea" id="RHEA:17989"/>
        <dbReference type="Rhea" id="RHEA-COMP:9863"/>
        <dbReference type="Rhea" id="RHEA-COMP:11604"/>
        <dbReference type="ChEBI" id="CHEBI:15378"/>
        <dbReference type="ChEBI" id="CHEBI:29999"/>
        <dbReference type="ChEBI" id="CHEBI:30616"/>
        <dbReference type="ChEBI" id="CHEBI:83421"/>
        <dbReference type="ChEBI" id="CHEBI:456216"/>
        <dbReference type="EC" id="2.7.11.12"/>
    </reaction>
</comment>
<dbReference type="EC" id="2.7.11.12" evidence="2"/>
<evidence type="ECO:0000256" key="11">
    <source>
        <dbReference type="ARBA" id="ARBA00047462"/>
    </source>
</evidence>
<dbReference type="GO" id="GO:0004691">
    <property type="term" value="F:cAMP-dependent protein kinase activity"/>
    <property type="evidence" value="ECO:0007669"/>
    <property type="project" value="TreeGrafter"/>
</dbReference>
<dbReference type="PROSITE" id="PS00107">
    <property type="entry name" value="PROTEIN_KINASE_ATP"/>
    <property type="match status" value="1"/>
</dbReference>
<dbReference type="InterPro" id="IPR011009">
    <property type="entry name" value="Kinase-like_dom_sf"/>
</dbReference>
<dbReference type="PROSITE" id="PS50042">
    <property type="entry name" value="CNMP_BINDING_3"/>
    <property type="match status" value="3"/>
</dbReference>
<proteinExistence type="inferred from homology"/>
<dbReference type="CDD" id="cd00038">
    <property type="entry name" value="CAP_ED"/>
    <property type="match status" value="3"/>
</dbReference>
<dbReference type="GO" id="GO:0005952">
    <property type="term" value="C:cAMP-dependent protein kinase complex"/>
    <property type="evidence" value="ECO:0007669"/>
    <property type="project" value="TreeGrafter"/>
</dbReference>
<dbReference type="Pfam" id="PF00027">
    <property type="entry name" value="cNMP_binding"/>
    <property type="match status" value="2"/>
</dbReference>
<keyword evidence="7" id="KW-0418">Kinase</keyword>
<dbReference type="PROSITE" id="PS00888">
    <property type="entry name" value="CNMP_BINDING_1"/>
    <property type="match status" value="2"/>
</dbReference>
<dbReference type="InterPro" id="IPR008271">
    <property type="entry name" value="Ser/Thr_kinase_AS"/>
</dbReference>
<dbReference type="EMBL" id="CAKOGP040000113">
    <property type="protein sequence ID" value="CAJ1930443.1"/>
    <property type="molecule type" value="Genomic_DNA"/>
</dbReference>
<feature type="domain" description="AGC-kinase C-terminal" evidence="16">
    <location>
        <begin position="779"/>
        <end position="836"/>
    </location>
</feature>
<dbReference type="PROSITE" id="PS51285">
    <property type="entry name" value="AGC_KINASE_CTER"/>
    <property type="match status" value="1"/>
</dbReference>
<dbReference type="GO" id="GO:0005524">
    <property type="term" value="F:ATP binding"/>
    <property type="evidence" value="ECO:0007669"/>
    <property type="project" value="UniProtKB-UniRule"/>
</dbReference>
<keyword evidence="9" id="KW-0142">cGMP-binding</keyword>
<keyword evidence="5" id="KW-0808">Transferase</keyword>
<gene>
    <name evidence="17" type="ORF">CYCCA115_LOCUS1942</name>
</gene>
<dbReference type="SUPFAM" id="SSF56112">
    <property type="entry name" value="Protein kinase-like (PK-like)"/>
    <property type="match status" value="1"/>
</dbReference>
<dbReference type="InterPro" id="IPR018488">
    <property type="entry name" value="cNMP-bd_CS"/>
</dbReference>
<dbReference type="PROSITE" id="PS50011">
    <property type="entry name" value="PROTEIN_KINASE_DOM"/>
    <property type="match status" value="1"/>
</dbReference>
<evidence type="ECO:0000256" key="13">
    <source>
        <dbReference type="SAM" id="MobiDB-lite"/>
    </source>
</evidence>
<comment type="similarity">
    <text evidence="1">Belongs to the protein kinase superfamily. AGC Ser/Thr protein kinase family. cGMP subfamily.</text>
</comment>
<dbReference type="Proteomes" id="UP001295423">
    <property type="component" value="Unassembled WGS sequence"/>
</dbReference>
<dbReference type="PRINTS" id="PR00103">
    <property type="entry name" value="CAMPKINASE"/>
</dbReference>
<dbReference type="PANTHER" id="PTHR24353:SF143">
    <property type="entry name" value="PROTEIN KINASE DOMAIN-CONTAINING PROTEIN"/>
    <property type="match status" value="1"/>
</dbReference>
<evidence type="ECO:0000259" key="16">
    <source>
        <dbReference type="PROSITE" id="PS51285"/>
    </source>
</evidence>
<keyword evidence="3" id="KW-0723">Serine/threonine-protein kinase</keyword>
<feature type="domain" description="Protein kinase" evidence="14">
    <location>
        <begin position="514"/>
        <end position="778"/>
    </location>
</feature>
<dbReference type="PANTHER" id="PTHR24353">
    <property type="entry name" value="CYCLIC NUCLEOTIDE-DEPENDENT PROTEIN KINASE"/>
    <property type="match status" value="1"/>
</dbReference>
<keyword evidence="8 12" id="KW-0067">ATP-binding</keyword>
<comment type="catalytic activity">
    <reaction evidence="10">
        <text>L-threonyl-[protein] + ATP = O-phospho-L-threonyl-[protein] + ADP + H(+)</text>
        <dbReference type="Rhea" id="RHEA:46608"/>
        <dbReference type="Rhea" id="RHEA-COMP:11060"/>
        <dbReference type="Rhea" id="RHEA-COMP:11605"/>
        <dbReference type="ChEBI" id="CHEBI:15378"/>
        <dbReference type="ChEBI" id="CHEBI:30013"/>
        <dbReference type="ChEBI" id="CHEBI:30616"/>
        <dbReference type="ChEBI" id="CHEBI:61977"/>
        <dbReference type="ChEBI" id="CHEBI:456216"/>
        <dbReference type="EC" id="2.7.11.12"/>
    </reaction>
</comment>
<keyword evidence="18" id="KW-1185">Reference proteome</keyword>